<dbReference type="Pfam" id="PF04383">
    <property type="entry name" value="KilA-N"/>
    <property type="match status" value="1"/>
</dbReference>
<evidence type="ECO:0000259" key="3">
    <source>
        <dbReference type="PROSITE" id="PS51301"/>
    </source>
</evidence>
<dbReference type="GeneID" id="11256697"/>
<proteinExistence type="predicted"/>
<dbReference type="KEGG" id="vg:11256697"/>
<evidence type="ECO:0000256" key="2">
    <source>
        <dbReference type="SAM" id="MobiDB-lite"/>
    </source>
</evidence>
<feature type="region of interest" description="Disordered" evidence="2">
    <location>
        <begin position="1"/>
        <end position="44"/>
    </location>
</feature>
<dbReference type="InterPro" id="IPR018004">
    <property type="entry name" value="KilA/APSES_HTH"/>
</dbReference>
<dbReference type="InterPro" id="IPR022549">
    <property type="entry name" value="DUF3627"/>
</dbReference>
<sequence>MNRLMPKKIYSNKTRKNKYSDSESEIESEIESESESESESEIEIPVASKKKKLIKKVKYYESESESNSEPESEININSEYNDSDIRNIIIEEINDKYAIGKMGDFKVIIMKKNGFINATNLCKCASKDFKHWKENKTAKILIKELISSAGIPTDEVIMTITGGKITKIRGTYVHPKLIIHIAAWCSAEYALKISDIVIEYHAKEITEEKEKLLKKKDDKIDRLSKKIDEQKKQINKLLEQGNEVLGYAKDTNRKINVVVNERVPFSEEPKNEESFYIVKNNDKPSKKRDTYDYKAIRITNKSKSTTMSKYYKNHPNGEIILKIKYTPNAKHLWNTCKEKIYIKDENIEPGNNAFCYFNLCGDYSERQLKKDIMRIHNKRLKTEDI</sequence>
<protein>
    <submittedName>
        <fullName evidence="4">Putative KilA-N domain-containing protein</fullName>
    </submittedName>
</protein>
<organism evidence="4">
    <name type="scientific">Megavirus chiliensis</name>
    <dbReference type="NCBI Taxonomy" id="1094892"/>
    <lineage>
        <taxon>Viruses</taxon>
        <taxon>Varidnaviria</taxon>
        <taxon>Bamfordvirae</taxon>
        <taxon>Nucleocytoviricota</taxon>
        <taxon>Megaviricetes</taxon>
        <taxon>Imitervirales</taxon>
        <taxon>Mimiviridae</taxon>
        <taxon>Megamimivirinae</taxon>
        <taxon>Megavirus</taxon>
        <taxon>Megavirus chilense</taxon>
    </lineage>
</organism>
<feature type="coiled-coil region" evidence="1">
    <location>
        <begin position="202"/>
        <end position="240"/>
    </location>
</feature>
<feature type="compositionally biased region" description="Acidic residues" evidence="2">
    <location>
        <begin position="22"/>
        <end position="42"/>
    </location>
</feature>
<dbReference type="Pfam" id="PF12299">
    <property type="entry name" value="DUF3627"/>
    <property type="match status" value="1"/>
</dbReference>
<dbReference type="RefSeq" id="YP_004895152.1">
    <property type="nucleotide sequence ID" value="NC_016072.1"/>
</dbReference>
<dbReference type="SMART" id="SM01252">
    <property type="entry name" value="KilA-N"/>
    <property type="match status" value="1"/>
</dbReference>
<feature type="domain" description="KilA-N" evidence="3">
    <location>
        <begin position="96"/>
        <end position="200"/>
    </location>
</feature>
<keyword evidence="1" id="KW-0175">Coiled coil</keyword>
<name>G5CQR1_9VIRU</name>
<reference evidence="4" key="1">
    <citation type="journal article" date="2011" name="Proc. Natl. Acad. Sci. U.S.A.">
        <title>Distant Mimivirus relative with a larger genome highlights the fundamental features of Megaviridae.</title>
        <authorList>
            <person name="Arslan D."/>
            <person name="Legendre M."/>
            <person name="Seltzer V."/>
            <person name="Abergel C."/>
            <person name="Claverie J.M."/>
        </authorList>
    </citation>
    <scope>NUCLEOTIDE SEQUENCE [LARGE SCALE GENOMIC DNA]</scope>
</reference>
<dbReference type="InterPro" id="IPR017880">
    <property type="entry name" value="KilA_N"/>
</dbReference>
<accession>G5CQR1</accession>
<gene>
    <name evidence="4" type="primary">mg1101</name>
</gene>
<dbReference type="EMBL" id="JN258408">
    <property type="protein sequence ID" value="AEQ33049.1"/>
    <property type="molecule type" value="Genomic_DNA"/>
</dbReference>
<dbReference type="SUPFAM" id="SSF54616">
    <property type="entry name" value="DNA-binding domain of Mlu1-box binding protein MBP1"/>
    <property type="match status" value="1"/>
</dbReference>
<dbReference type="PROSITE" id="PS51301">
    <property type="entry name" value="KILA_N"/>
    <property type="match status" value="1"/>
</dbReference>
<dbReference type="OrthoDB" id="28205at10239"/>
<dbReference type="InterPro" id="IPR036887">
    <property type="entry name" value="HTH_APSES_sf"/>
</dbReference>
<evidence type="ECO:0000256" key="1">
    <source>
        <dbReference type="SAM" id="Coils"/>
    </source>
</evidence>
<dbReference type="GO" id="GO:0003677">
    <property type="term" value="F:DNA binding"/>
    <property type="evidence" value="ECO:0007669"/>
    <property type="project" value="InterPro"/>
</dbReference>
<evidence type="ECO:0000313" key="4">
    <source>
        <dbReference type="EMBL" id="AEQ33049.1"/>
    </source>
</evidence>